<evidence type="ECO:0000256" key="13">
    <source>
        <dbReference type="ARBA" id="ARBA00023237"/>
    </source>
</evidence>
<keyword evidence="8" id="KW-0408">Iron</keyword>
<proteinExistence type="inferred from homology"/>
<dbReference type="SUPFAM" id="SSF56935">
    <property type="entry name" value="Porins"/>
    <property type="match status" value="1"/>
</dbReference>
<comment type="subcellular location">
    <subcellularLocation>
        <location evidence="1 14">Cell outer membrane</location>
        <topology evidence="1 14">Multi-pass membrane protein</topology>
    </subcellularLocation>
</comment>
<sequence>MTLLALIPPARRRSLAAWLTALSLIAATGALVPLAARAQTGAEAAGQTHSFDIPAQPLDAALIQFGQQAGLEVTASSALVAGKQARAVQGRLSVGQALERMLAGTGLDYQLRQGMITLNKPQSARLAPVTVKDGWETATSAVQGYTARRSATGTRTDTPLIETPASVQVVPRDVIEEQQAVSLKDVYENVSGVQQAGNTLNAQSEVLPMIRGFESPVLLRNGLRATSAGAVDLVNVERVEVLKGPASILYGALEPGGVISYVTKRPQAESRHVISQQLGSDAFRRTTLDSTGTLNPDYSWLYRLNLAHTDSDSFRDDVRLKRTAIAPSFLWFPSDNTEVLFDFAYTREEQPYDSGVPLSANGKPLVPDRTFFGDDHLAGRDHRDYYASYQLTHRFSPTWTLRNQLQLHRADNRNESLRNLRVLNNDSDLALRYQNEERREDEVQFVLDGIARFRTGDVGHELLIGTEITHLDTDWERFRLNALVVPISADPSVRYTPPGNQNPSDEPSNTRWWALYLQDQLSLLEDGRLKVLLGVRFDDVLTTGSVDGVDSPDVDDRAVTARGGLLYRLTDQHSVYASASQSFQPQRAFAVDRRGTPLDPETGEQLEVGLKSGFGERLSSTLSLYRLEKDDVAVLDQDYFDNTGESAYFPGVSQRAQGVELDITGRLTERLKVLANYSYTDTEVLDNKGDPDQKGERLGGVSLHLARLWLAYDFGGPLDGLGLGGGARYVSESTAQFDTELPLDGYTVADAGLWYRWNNLRASLKVNNLFDERYIARASTAAIAHPGAPRSVLAGFSLAF</sequence>
<reference evidence="17" key="1">
    <citation type="submission" date="2021-10" db="EMBL/GenBank/DDBJ databases">
        <title>The diversity and Nitrogen Metabolism of Culturable Nitrate-Utilizing Bacteria Within the Oxygen Minimum Zone of the Changjiang (Yangtze River)Estuary.</title>
        <authorList>
            <person name="Zhang D."/>
            <person name="Zheng J."/>
            <person name="Liu S."/>
            <person name="He W."/>
        </authorList>
    </citation>
    <scope>NUCLEOTIDE SEQUENCE</scope>
    <source>
        <strain evidence="17">FXH-223</strain>
    </source>
</reference>
<dbReference type="SMART" id="SM00965">
    <property type="entry name" value="STN"/>
    <property type="match status" value="1"/>
</dbReference>
<dbReference type="RefSeq" id="WP_228234568.1">
    <property type="nucleotide sequence ID" value="NZ_JAJGNA010000023.1"/>
</dbReference>
<evidence type="ECO:0000256" key="9">
    <source>
        <dbReference type="ARBA" id="ARBA00023065"/>
    </source>
</evidence>
<keyword evidence="13 14" id="KW-0998">Cell outer membrane</keyword>
<evidence type="ECO:0000256" key="3">
    <source>
        <dbReference type="ARBA" id="ARBA00022448"/>
    </source>
</evidence>
<evidence type="ECO:0000256" key="4">
    <source>
        <dbReference type="ARBA" id="ARBA00022452"/>
    </source>
</evidence>
<dbReference type="AlphaFoldDB" id="A0A9Q3YPH0"/>
<evidence type="ECO:0000313" key="18">
    <source>
        <dbReference type="Proteomes" id="UP001108027"/>
    </source>
</evidence>
<evidence type="ECO:0000256" key="6">
    <source>
        <dbReference type="ARBA" id="ARBA00022692"/>
    </source>
</evidence>
<evidence type="ECO:0000256" key="12">
    <source>
        <dbReference type="ARBA" id="ARBA00023170"/>
    </source>
</evidence>
<dbReference type="InterPro" id="IPR036942">
    <property type="entry name" value="Beta-barrel_TonB_sf"/>
</dbReference>
<dbReference type="InterPro" id="IPR010105">
    <property type="entry name" value="TonB_sidphr_rcpt"/>
</dbReference>
<keyword evidence="4 14" id="KW-1134">Transmembrane beta strand</keyword>
<accession>A0A9Q3YPH0</accession>
<keyword evidence="9" id="KW-0406">Ion transport</keyword>
<evidence type="ECO:0000256" key="14">
    <source>
        <dbReference type="PROSITE-ProRule" id="PRU01360"/>
    </source>
</evidence>
<evidence type="ECO:0000256" key="11">
    <source>
        <dbReference type="ARBA" id="ARBA00023136"/>
    </source>
</evidence>
<keyword evidence="11 14" id="KW-0472">Membrane</keyword>
<evidence type="ECO:0000256" key="10">
    <source>
        <dbReference type="ARBA" id="ARBA00023077"/>
    </source>
</evidence>
<dbReference type="PROSITE" id="PS52016">
    <property type="entry name" value="TONB_DEPENDENT_REC_3"/>
    <property type="match status" value="1"/>
</dbReference>
<evidence type="ECO:0000256" key="7">
    <source>
        <dbReference type="ARBA" id="ARBA00022729"/>
    </source>
</evidence>
<name>A0A9Q3YPH0_9GAMM</name>
<dbReference type="GO" id="GO:0038023">
    <property type="term" value="F:signaling receptor activity"/>
    <property type="evidence" value="ECO:0007669"/>
    <property type="project" value="InterPro"/>
</dbReference>
<keyword evidence="18" id="KW-1185">Reference proteome</keyword>
<keyword evidence="12 17" id="KW-0675">Receptor</keyword>
<dbReference type="FunFam" id="2.170.130.10:FF:000001">
    <property type="entry name" value="Catecholate siderophore TonB-dependent receptor"/>
    <property type="match status" value="1"/>
</dbReference>
<dbReference type="Proteomes" id="UP001108027">
    <property type="component" value="Unassembled WGS sequence"/>
</dbReference>
<evidence type="ECO:0000256" key="8">
    <source>
        <dbReference type="ARBA" id="ARBA00023004"/>
    </source>
</evidence>
<dbReference type="GO" id="GO:0015891">
    <property type="term" value="P:siderophore transport"/>
    <property type="evidence" value="ECO:0007669"/>
    <property type="project" value="InterPro"/>
</dbReference>
<dbReference type="InterPro" id="IPR039426">
    <property type="entry name" value="TonB-dep_rcpt-like"/>
</dbReference>
<evidence type="ECO:0000256" key="15">
    <source>
        <dbReference type="RuleBase" id="RU003357"/>
    </source>
</evidence>
<dbReference type="Gene3D" id="3.55.50.30">
    <property type="match status" value="1"/>
</dbReference>
<dbReference type="Gene3D" id="2.170.130.10">
    <property type="entry name" value="TonB-dependent receptor, plug domain"/>
    <property type="match status" value="1"/>
</dbReference>
<dbReference type="InterPro" id="IPR037066">
    <property type="entry name" value="Plug_dom_sf"/>
</dbReference>
<dbReference type="NCBIfam" id="TIGR01783">
    <property type="entry name" value="TonB-siderophor"/>
    <property type="match status" value="1"/>
</dbReference>
<dbReference type="PANTHER" id="PTHR32552:SF68">
    <property type="entry name" value="FERRICHROME OUTER MEMBRANE TRANSPORTER_PHAGE RECEPTOR"/>
    <property type="match status" value="1"/>
</dbReference>
<evidence type="ECO:0000256" key="2">
    <source>
        <dbReference type="ARBA" id="ARBA00009810"/>
    </source>
</evidence>
<dbReference type="PANTHER" id="PTHR32552">
    <property type="entry name" value="FERRICHROME IRON RECEPTOR-RELATED"/>
    <property type="match status" value="1"/>
</dbReference>
<evidence type="ECO:0000313" key="17">
    <source>
        <dbReference type="EMBL" id="MCC4309841.1"/>
    </source>
</evidence>
<dbReference type="CDD" id="cd01347">
    <property type="entry name" value="ligand_gated_channel"/>
    <property type="match status" value="1"/>
</dbReference>
<dbReference type="Pfam" id="PF00593">
    <property type="entry name" value="TonB_dep_Rec_b-barrel"/>
    <property type="match status" value="1"/>
</dbReference>
<dbReference type="GO" id="GO:0015344">
    <property type="term" value="F:siderophore uptake transmembrane transporter activity"/>
    <property type="evidence" value="ECO:0007669"/>
    <property type="project" value="TreeGrafter"/>
</dbReference>
<keyword evidence="3 14" id="KW-0813">Transport</keyword>
<comment type="similarity">
    <text evidence="2 14 15">Belongs to the TonB-dependent receptor family.</text>
</comment>
<dbReference type="EMBL" id="JAJGNA010000023">
    <property type="protein sequence ID" value="MCC4309841.1"/>
    <property type="molecule type" value="Genomic_DNA"/>
</dbReference>
<dbReference type="Gene3D" id="2.40.170.20">
    <property type="entry name" value="TonB-dependent receptor, beta-barrel domain"/>
    <property type="match status" value="1"/>
</dbReference>
<keyword evidence="10 15" id="KW-0798">TonB box</keyword>
<dbReference type="InterPro" id="IPR012910">
    <property type="entry name" value="Plug_dom"/>
</dbReference>
<keyword evidence="7" id="KW-0732">Signal</keyword>
<dbReference type="GO" id="GO:0009279">
    <property type="term" value="C:cell outer membrane"/>
    <property type="evidence" value="ECO:0007669"/>
    <property type="project" value="UniProtKB-SubCell"/>
</dbReference>
<comment type="caution">
    <text evidence="17">The sequence shown here is derived from an EMBL/GenBank/DDBJ whole genome shotgun (WGS) entry which is preliminary data.</text>
</comment>
<protein>
    <submittedName>
        <fullName evidence="17">TonB-dependent receptor</fullName>
    </submittedName>
</protein>
<evidence type="ECO:0000256" key="1">
    <source>
        <dbReference type="ARBA" id="ARBA00004571"/>
    </source>
</evidence>
<gene>
    <name evidence="17" type="ORF">LL252_14805</name>
</gene>
<dbReference type="InterPro" id="IPR000531">
    <property type="entry name" value="Beta-barrel_TonB"/>
</dbReference>
<feature type="domain" description="Secretin/TonB short N-terminal" evidence="16">
    <location>
        <begin position="71"/>
        <end position="121"/>
    </location>
</feature>
<keyword evidence="5" id="KW-0410">Iron transport</keyword>
<evidence type="ECO:0000256" key="5">
    <source>
        <dbReference type="ARBA" id="ARBA00022496"/>
    </source>
</evidence>
<evidence type="ECO:0000259" key="16">
    <source>
        <dbReference type="SMART" id="SM00965"/>
    </source>
</evidence>
<organism evidence="17 18">
    <name type="scientific">Alloalcanivorax marinus</name>
    <dbReference type="NCBI Taxonomy" id="1177169"/>
    <lineage>
        <taxon>Bacteria</taxon>
        <taxon>Pseudomonadati</taxon>
        <taxon>Pseudomonadota</taxon>
        <taxon>Gammaproteobacteria</taxon>
        <taxon>Oceanospirillales</taxon>
        <taxon>Alcanivoracaceae</taxon>
        <taxon>Alloalcanivorax</taxon>
    </lineage>
</organism>
<keyword evidence="6 14" id="KW-0812">Transmembrane</keyword>
<dbReference type="Pfam" id="PF07715">
    <property type="entry name" value="Plug"/>
    <property type="match status" value="1"/>
</dbReference>
<dbReference type="Pfam" id="PF07660">
    <property type="entry name" value="STN"/>
    <property type="match status" value="1"/>
</dbReference>
<dbReference type="InterPro" id="IPR011662">
    <property type="entry name" value="Secretin/TonB_short_N"/>
</dbReference>